<evidence type="ECO:0000256" key="2">
    <source>
        <dbReference type="ARBA" id="ARBA00022553"/>
    </source>
</evidence>
<accession>A0A919IKF4</accession>
<reference evidence="4" key="1">
    <citation type="submission" date="2021-01" db="EMBL/GenBank/DDBJ databases">
        <title>Whole genome shotgun sequence of Actinoplanes cyaneus NBRC 14990.</title>
        <authorList>
            <person name="Komaki H."/>
            <person name="Tamura T."/>
        </authorList>
    </citation>
    <scope>NUCLEOTIDE SEQUENCE</scope>
    <source>
        <strain evidence="4">NBRC 14990</strain>
    </source>
</reference>
<dbReference type="RefSeq" id="WP_203742715.1">
    <property type="nucleotide sequence ID" value="NZ_BAAAUC010000014.1"/>
</dbReference>
<evidence type="ECO:0000259" key="3">
    <source>
        <dbReference type="Pfam" id="PF00550"/>
    </source>
</evidence>
<dbReference type="InterPro" id="IPR036736">
    <property type="entry name" value="ACP-like_sf"/>
</dbReference>
<dbReference type="InterPro" id="IPR006162">
    <property type="entry name" value="Ppantetheine_attach_site"/>
</dbReference>
<keyword evidence="5" id="KW-1185">Reference proteome</keyword>
<protein>
    <recommendedName>
        <fullName evidence="3">Carrier domain-containing protein</fullName>
    </recommendedName>
</protein>
<keyword evidence="1" id="KW-0596">Phosphopantetheine</keyword>
<dbReference type="PROSITE" id="PS00012">
    <property type="entry name" value="PHOSPHOPANTETHEINE"/>
    <property type="match status" value="1"/>
</dbReference>
<proteinExistence type="predicted"/>
<dbReference type="Proteomes" id="UP000619479">
    <property type="component" value="Unassembled WGS sequence"/>
</dbReference>
<organism evidence="4 5">
    <name type="scientific">Actinoplanes cyaneus</name>
    <dbReference type="NCBI Taxonomy" id="52696"/>
    <lineage>
        <taxon>Bacteria</taxon>
        <taxon>Bacillati</taxon>
        <taxon>Actinomycetota</taxon>
        <taxon>Actinomycetes</taxon>
        <taxon>Micromonosporales</taxon>
        <taxon>Micromonosporaceae</taxon>
        <taxon>Actinoplanes</taxon>
    </lineage>
</organism>
<feature type="domain" description="Carrier" evidence="3">
    <location>
        <begin position="7"/>
        <end position="52"/>
    </location>
</feature>
<dbReference type="SUPFAM" id="SSF47336">
    <property type="entry name" value="ACP-like"/>
    <property type="match status" value="1"/>
</dbReference>
<sequence length="92" mass="9822">MTNPDVALRTVIGEVMGRVLVRDPLSAEEDFFDCGGDSVRAIEVLQLLAERIDATDEQRAELLEALFDDASPAALEAVLAPAGRVPSEVRGA</sequence>
<evidence type="ECO:0000313" key="5">
    <source>
        <dbReference type="Proteomes" id="UP000619479"/>
    </source>
</evidence>
<dbReference type="Gene3D" id="1.10.1200.10">
    <property type="entry name" value="ACP-like"/>
    <property type="match status" value="1"/>
</dbReference>
<gene>
    <name evidence="4" type="ORF">Acy02nite_40720</name>
</gene>
<comment type="caution">
    <text evidence="4">The sequence shown here is derived from an EMBL/GenBank/DDBJ whole genome shotgun (WGS) entry which is preliminary data.</text>
</comment>
<dbReference type="InterPro" id="IPR009081">
    <property type="entry name" value="PP-bd_ACP"/>
</dbReference>
<evidence type="ECO:0000313" key="4">
    <source>
        <dbReference type="EMBL" id="GID66191.1"/>
    </source>
</evidence>
<name>A0A919IKF4_9ACTN</name>
<keyword evidence="2" id="KW-0597">Phosphoprotein</keyword>
<dbReference type="EMBL" id="BOMH01000031">
    <property type="protein sequence ID" value="GID66191.1"/>
    <property type="molecule type" value="Genomic_DNA"/>
</dbReference>
<dbReference type="Pfam" id="PF00550">
    <property type="entry name" value="PP-binding"/>
    <property type="match status" value="1"/>
</dbReference>
<dbReference type="AlphaFoldDB" id="A0A919IKF4"/>
<evidence type="ECO:0000256" key="1">
    <source>
        <dbReference type="ARBA" id="ARBA00022450"/>
    </source>
</evidence>